<dbReference type="SMART" id="SM00860">
    <property type="entry name" value="SMI1_KNR4"/>
    <property type="match status" value="1"/>
</dbReference>
<organism evidence="2 3">
    <name type="scientific">Yinghuangia soli</name>
    <dbReference type="NCBI Taxonomy" id="2908204"/>
    <lineage>
        <taxon>Bacteria</taxon>
        <taxon>Bacillati</taxon>
        <taxon>Actinomycetota</taxon>
        <taxon>Actinomycetes</taxon>
        <taxon>Kitasatosporales</taxon>
        <taxon>Streptomycetaceae</taxon>
        <taxon>Yinghuangia</taxon>
    </lineage>
</organism>
<proteinExistence type="predicted"/>
<dbReference type="InterPro" id="IPR037883">
    <property type="entry name" value="Knr4/Smi1-like_sf"/>
</dbReference>
<sequence>MVGKLHEIAALMPPPSAPDLAKDAEWRSAEEHFGSVLPPDYREFLACYGEGIIDEYLMILGPRFRNGVSGIVRSNRDVLSALASVVPGSRAGFPVALESKVGGVVLWGCTEDGDYCFWRCLGDDPQGWTTVVYSRHFDDWEEYPCGFSEFLLLLLSGSLDRPFYRSVFPESTSYVSATQNLARLLGE</sequence>
<dbReference type="Gene3D" id="3.40.1580.10">
    <property type="entry name" value="SMI1/KNR4-like"/>
    <property type="match status" value="1"/>
</dbReference>
<dbReference type="RefSeq" id="WP_235049773.1">
    <property type="nucleotide sequence ID" value="NZ_JAKFHA010000001.1"/>
</dbReference>
<keyword evidence="3" id="KW-1185">Reference proteome</keyword>
<gene>
    <name evidence="2" type="ORF">LZ495_00705</name>
</gene>
<evidence type="ECO:0000313" key="2">
    <source>
        <dbReference type="EMBL" id="MCF2525745.1"/>
    </source>
</evidence>
<evidence type="ECO:0000259" key="1">
    <source>
        <dbReference type="SMART" id="SM00860"/>
    </source>
</evidence>
<dbReference type="AlphaFoldDB" id="A0AA41PTT6"/>
<dbReference type="InterPro" id="IPR018958">
    <property type="entry name" value="Knr4/Smi1-like_dom"/>
</dbReference>
<dbReference type="Proteomes" id="UP001165378">
    <property type="component" value="Unassembled WGS sequence"/>
</dbReference>
<dbReference type="SUPFAM" id="SSF160631">
    <property type="entry name" value="SMI1/KNR4-like"/>
    <property type="match status" value="1"/>
</dbReference>
<protein>
    <submittedName>
        <fullName evidence="2">SMI1/KNR4 family protein</fullName>
    </submittedName>
</protein>
<name>A0AA41PTT6_9ACTN</name>
<accession>A0AA41PTT6</accession>
<comment type="caution">
    <text evidence="2">The sequence shown here is derived from an EMBL/GenBank/DDBJ whole genome shotgun (WGS) entry which is preliminary data.</text>
</comment>
<evidence type="ECO:0000313" key="3">
    <source>
        <dbReference type="Proteomes" id="UP001165378"/>
    </source>
</evidence>
<reference evidence="2" key="1">
    <citation type="submission" date="2022-01" db="EMBL/GenBank/DDBJ databases">
        <title>Genome-Based Taxonomic Classification of the Phylum Actinobacteria.</title>
        <authorList>
            <person name="Gao Y."/>
        </authorList>
    </citation>
    <scope>NUCLEOTIDE SEQUENCE</scope>
    <source>
        <strain evidence="2">KLBMP 8922</strain>
    </source>
</reference>
<dbReference type="EMBL" id="JAKFHA010000001">
    <property type="protein sequence ID" value="MCF2525745.1"/>
    <property type="molecule type" value="Genomic_DNA"/>
</dbReference>
<dbReference type="Pfam" id="PF14568">
    <property type="entry name" value="SUKH_6"/>
    <property type="match status" value="1"/>
</dbReference>
<feature type="domain" description="Knr4/Smi1-like" evidence="1">
    <location>
        <begin position="20"/>
        <end position="153"/>
    </location>
</feature>